<evidence type="ECO:0000256" key="3">
    <source>
        <dbReference type="ARBA" id="ARBA00022692"/>
    </source>
</evidence>
<evidence type="ECO:0000256" key="2">
    <source>
        <dbReference type="ARBA" id="ARBA00010583"/>
    </source>
</evidence>
<dbReference type="GO" id="GO:0032979">
    <property type="term" value="P:protein insertion into mitochondrial inner membrane from matrix"/>
    <property type="evidence" value="ECO:0007669"/>
    <property type="project" value="TreeGrafter"/>
</dbReference>
<organism evidence="10 11">
    <name type="scientific">Pisum sativum</name>
    <name type="common">Garden pea</name>
    <name type="synonym">Lathyrus oleraceus</name>
    <dbReference type="NCBI Taxonomy" id="3888"/>
    <lineage>
        <taxon>Eukaryota</taxon>
        <taxon>Viridiplantae</taxon>
        <taxon>Streptophyta</taxon>
        <taxon>Embryophyta</taxon>
        <taxon>Tracheophyta</taxon>
        <taxon>Spermatophyta</taxon>
        <taxon>Magnoliopsida</taxon>
        <taxon>eudicotyledons</taxon>
        <taxon>Gunneridae</taxon>
        <taxon>Pentapetalae</taxon>
        <taxon>rosids</taxon>
        <taxon>fabids</taxon>
        <taxon>Fabales</taxon>
        <taxon>Fabaceae</taxon>
        <taxon>Papilionoideae</taxon>
        <taxon>50 kb inversion clade</taxon>
        <taxon>NPAAA clade</taxon>
        <taxon>Hologalegina</taxon>
        <taxon>IRL clade</taxon>
        <taxon>Fabeae</taxon>
        <taxon>Lathyrus</taxon>
    </lineage>
</organism>
<dbReference type="EMBL" id="JAMSHJ010000004">
    <property type="protein sequence ID" value="KAI5414476.1"/>
    <property type="molecule type" value="Genomic_DNA"/>
</dbReference>
<evidence type="ECO:0000256" key="5">
    <source>
        <dbReference type="ARBA" id="ARBA00023136"/>
    </source>
</evidence>
<dbReference type="AlphaFoldDB" id="A0A9D4X596"/>
<dbReference type="Proteomes" id="UP001058974">
    <property type="component" value="Chromosome 4"/>
</dbReference>
<keyword evidence="4 8" id="KW-1133">Transmembrane helix</keyword>
<sequence length="429" mass="47503">MAFRRCLLQRGSNLIDRRFHPSFSYVLHSDEGKRDQPDEKPSSATISNSFTQTRSFGSSLNGSMGFFSGFRHKQVYPFAGYNFCRNMSTMDQNSDKITVMTDVAEVLTDTSVETVTSQAPVVSEVAIAAADSYLPVQALQYVIDAVHSYTGLNWWLAIVLTTLLIRTATVPLLINQLKTTSKLTLMRPHLEAIKEEMDGKTFDPEAVAEGQKRMKKLFKEYGVSPLSPLKGLFIQGPVFISFFLAINNMSEKMPSFKHGGAFWFTDLTTPDALYVFPVLAALSFLVVVECNMQEGMEGNPMGDTMKKFSRILAFLTVPFTMTFPKAIFCYWITSNLFSLSYGMVLKVPGVKQTLGIPDLPAAPKPTSSPQSSFSILSALKQAASTANGQSSLPVETPKEPNKKISSSAVISQRLRSLEKQVKGRKKNKK</sequence>
<comment type="subcellular location">
    <subcellularLocation>
        <location evidence="1 6">Membrane</location>
        <topology evidence="1 6">Multi-pass membrane protein</topology>
    </subcellularLocation>
</comment>
<evidence type="ECO:0000256" key="4">
    <source>
        <dbReference type="ARBA" id="ARBA00022989"/>
    </source>
</evidence>
<dbReference type="Gramene" id="Psat4g003840.3">
    <property type="protein sequence ID" value="Psat4g003840.3.cds"/>
    <property type="gene ID" value="Psat4g003840"/>
</dbReference>
<evidence type="ECO:0000256" key="1">
    <source>
        <dbReference type="ARBA" id="ARBA00004141"/>
    </source>
</evidence>
<evidence type="ECO:0000256" key="7">
    <source>
        <dbReference type="SAM" id="MobiDB-lite"/>
    </source>
</evidence>
<dbReference type="Gramene" id="Psat04G0010400-T1">
    <property type="protein sequence ID" value="KAI5414476.1"/>
    <property type="gene ID" value="KIW84_040104"/>
</dbReference>
<dbReference type="PANTHER" id="PTHR12428">
    <property type="entry name" value="OXA1"/>
    <property type="match status" value="1"/>
</dbReference>
<dbReference type="PANTHER" id="PTHR12428:SF34">
    <property type="entry name" value="MITOCHONDRIAL INNER MEMBRANE PROTEIN OXA1-LIKE"/>
    <property type="match status" value="1"/>
</dbReference>
<dbReference type="NCBIfam" id="TIGR03592">
    <property type="entry name" value="yidC_oxa1_cterm"/>
    <property type="match status" value="1"/>
</dbReference>
<accession>A0A9D4X596</accession>
<comment type="similarity">
    <text evidence="2">Belongs to the OXA1/ALB3/YidC (TC 2.A.9.2) family.</text>
</comment>
<comment type="similarity">
    <text evidence="6">Belongs to the OXA1/ALB3/YidC family.</text>
</comment>
<evidence type="ECO:0000259" key="9">
    <source>
        <dbReference type="Pfam" id="PF02096"/>
    </source>
</evidence>
<keyword evidence="5 8" id="KW-0472">Membrane</keyword>
<evidence type="ECO:0000313" key="11">
    <source>
        <dbReference type="Proteomes" id="UP001058974"/>
    </source>
</evidence>
<feature type="region of interest" description="Disordered" evidence="7">
    <location>
        <begin position="387"/>
        <end position="408"/>
    </location>
</feature>
<keyword evidence="3 6" id="KW-0812">Transmembrane</keyword>
<evidence type="ECO:0000256" key="8">
    <source>
        <dbReference type="SAM" id="Phobius"/>
    </source>
</evidence>
<proteinExistence type="inferred from homology"/>
<dbReference type="CDD" id="cd20069">
    <property type="entry name" value="5TM_Oxa1-like"/>
    <property type="match status" value="1"/>
</dbReference>
<dbReference type="OrthoDB" id="2148490at2759"/>
<comment type="caution">
    <text evidence="10">The sequence shown here is derived from an EMBL/GenBank/DDBJ whole genome shotgun (WGS) entry which is preliminary data.</text>
</comment>
<feature type="transmembrane region" description="Helical" evidence="8">
    <location>
        <begin position="272"/>
        <end position="290"/>
    </location>
</feature>
<dbReference type="Gramene" id="Psat4g003840.1">
    <property type="protein sequence ID" value="Psat4g003840.1.cds"/>
    <property type="gene ID" value="Psat4g003840"/>
</dbReference>
<feature type="transmembrane region" description="Helical" evidence="8">
    <location>
        <begin position="221"/>
        <end position="246"/>
    </location>
</feature>
<feature type="domain" description="Membrane insertase YidC/Oxa/ALB C-terminal" evidence="9">
    <location>
        <begin position="154"/>
        <end position="341"/>
    </location>
</feature>
<dbReference type="Pfam" id="PF02096">
    <property type="entry name" value="60KD_IMP"/>
    <property type="match status" value="1"/>
</dbReference>
<protein>
    <recommendedName>
        <fullName evidence="9">Membrane insertase YidC/Oxa/ALB C-terminal domain-containing protein</fullName>
    </recommendedName>
</protein>
<gene>
    <name evidence="10" type="ORF">KIW84_040104</name>
</gene>
<dbReference type="InterPro" id="IPR001708">
    <property type="entry name" value="YidC/ALB3/OXA1/COX18"/>
</dbReference>
<feature type="transmembrane region" description="Helical" evidence="8">
    <location>
        <begin position="154"/>
        <end position="174"/>
    </location>
</feature>
<name>A0A9D4X596_PEA</name>
<dbReference type="GO" id="GO:0005743">
    <property type="term" value="C:mitochondrial inner membrane"/>
    <property type="evidence" value="ECO:0007669"/>
    <property type="project" value="TreeGrafter"/>
</dbReference>
<evidence type="ECO:0000313" key="10">
    <source>
        <dbReference type="EMBL" id="KAI5414476.1"/>
    </source>
</evidence>
<feature type="transmembrane region" description="Helical" evidence="8">
    <location>
        <begin position="311"/>
        <end position="333"/>
    </location>
</feature>
<evidence type="ECO:0000256" key="6">
    <source>
        <dbReference type="RuleBase" id="RU003945"/>
    </source>
</evidence>
<reference evidence="10 11" key="1">
    <citation type="journal article" date="2022" name="Nat. Genet.">
        <title>Improved pea reference genome and pan-genome highlight genomic features and evolutionary characteristics.</title>
        <authorList>
            <person name="Yang T."/>
            <person name="Liu R."/>
            <person name="Luo Y."/>
            <person name="Hu S."/>
            <person name="Wang D."/>
            <person name="Wang C."/>
            <person name="Pandey M.K."/>
            <person name="Ge S."/>
            <person name="Xu Q."/>
            <person name="Li N."/>
            <person name="Li G."/>
            <person name="Huang Y."/>
            <person name="Saxena R.K."/>
            <person name="Ji Y."/>
            <person name="Li M."/>
            <person name="Yan X."/>
            <person name="He Y."/>
            <person name="Liu Y."/>
            <person name="Wang X."/>
            <person name="Xiang C."/>
            <person name="Varshney R.K."/>
            <person name="Ding H."/>
            <person name="Gao S."/>
            <person name="Zong X."/>
        </authorList>
    </citation>
    <scope>NUCLEOTIDE SEQUENCE [LARGE SCALE GENOMIC DNA]</scope>
    <source>
        <strain evidence="10 11">cv. Zhongwan 6</strain>
    </source>
</reference>
<dbReference type="GO" id="GO:0032977">
    <property type="term" value="F:membrane insertase activity"/>
    <property type="evidence" value="ECO:0007669"/>
    <property type="project" value="InterPro"/>
</dbReference>
<keyword evidence="11" id="KW-1185">Reference proteome</keyword>
<dbReference type="InterPro" id="IPR028055">
    <property type="entry name" value="YidC/Oxa/ALB_C"/>
</dbReference>